<accession>A0A8J6BWF4</accession>
<evidence type="ECO:0000256" key="1">
    <source>
        <dbReference type="SAM" id="MobiDB-lite"/>
    </source>
</evidence>
<reference evidence="2" key="2">
    <citation type="submission" date="2021-02" db="EMBL/GenBank/DDBJ databases">
        <authorList>
            <person name="Kimball J.A."/>
            <person name="Haas M.W."/>
            <person name="Macchietto M."/>
            <person name="Kono T."/>
            <person name="Duquette J."/>
            <person name="Shao M."/>
        </authorList>
    </citation>
    <scope>NUCLEOTIDE SEQUENCE</scope>
    <source>
        <tissue evidence="2">Fresh leaf tissue</tissue>
    </source>
</reference>
<dbReference type="EMBL" id="JAAALK010000080">
    <property type="protein sequence ID" value="KAG8094900.1"/>
    <property type="molecule type" value="Genomic_DNA"/>
</dbReference>
<feature type="region of interest" description="Disordered" evidence="1">
    <location>
        <begin position="1"/>
        <end position="75"/>
    </location>
</feature>
<feature type="compositionally biased region" description="Basic residues" evidence="1">
    <location>
        <begin position="55"/>
        <end position="65"/>
    </location>
</feature>
<feature type="compositionally biased region" description="Basic and acidic residues" evidence="1">
    <location>
        <begin position="1"/>
        <end position="14"/>
    </location>
</feature>
<comment type="caution">
    <text evidence="2">The sequence shown here is derived from an EMBL/GenBank/DDBJ whole genome shotgun (WGS) entry which is preliminary data.</text>
</comment>
<dbReference type="AlphaFoldDB" id="A0A8J6BWF4"/>
<gene>
    <name evidence="2" type="ORF">GUJ93_ZPchr0012g19188</name>
</gene>
<evidence type="ECO:0000313" key="3">
    <source>
        <dbReference type="Proteomes" id="UP000729402"/>
    </source>
</evidence>
<organism evidence="2 3">
    <name type="scientific">Zizania palustris</name>
    <name type="common">Northern wild rice</name>
    <dbReference type="NCBI Taxonomy" id="103762"/>
    <lineage>
        <taxon>Eukaryota</taxon>
        <taxon>Viridiplantae</taxon>
        <taxon>Streptophyta</taxon>
        <taxon>Embryophyta</taxon>
        <taxon>Tracheophyta</taxon>
        <taxon>Spermatophyta</taxon>
        <taxon>Magnoliopsida</taxon>
        <taxon>Liliopsida</taxon>
        <taxon>Poales</taxon>
        <taxon>Poaceae</taxon>
        <taxon>BOP clade</taxon>
        <taxon>Oryzoideae</taxon>
        <taxon>Oryzeae</taxon>
        <taxon>Zizaniinae</taxon>
        <taxon>Zizania</taxon>
    </lineage>
</organism>
<name>A0A8J6BWF4_ZIZPA</name>
<protein>
    <submittedName>
        <fullName evidence="2">Uncharacterized protein</fullName>
    </submittedName>
</protein>
<dbReference type="Proteomes" id="UP000729402">
    <property type="component" value="Unassembled WGS sequence"/>
</dbReference>
<proteinExistence type="predicted"/>
<keyword evidence="3" id="KW-1185">Reference proteome</keyword>
<reference evidence="2" key="1">
    <citation type="journal article" date="2021" name="bioRxiv">
        <title>Whole Genome Assembly and Annotation of Northern Wild Rice, Zizania palustris L., Supports a Whole Genome Duplication in the Zizania Genus.</title>
        <authorList>
            <person name="Haas M."/>
            <person name="Kono T."/>
            <person name="Macchietto M."/>
            <person name="Millas R."/>
            <person name="McGilp L."/>
            <person name="Shao M."/>
            <person name="Duquette J."/>
            <person name="Hirsch C.N."/>
            <person name="Kimball J."/>
        </authorList>
    </citation>
    <scope>NUCLEOTIDE SEQUENCE</scope>
    <source>
        <tissue evidence="2">Fresh leaf tissue</tissue>
    </source>
</reference>
<sequence length="75" mass="8236">MDVDSRMIRSRTSDSDAAAQGGGFGSETSSASPVGARDAHGYGLLEGCYSNRGLRPQRPRRRRRWWTGYTGGETR</sequence>
<feature type="compositionally biased region" description="Low complexity" evidence="1">
    <location>
        <begin position="66"/>
        <end position="75"/>
    </location>
</feature>
<evidence type="ECO:0000313" key="2">
    <source>
        <dbReference type="EMBL" id="KAG8094900.1"/>
    </source>
</evidence>